<proteinExistence type="predicted"/>
<protein>
    <submittedName>
        <fullName evidence="1">Uncharacterized protein</fullName>
    </submittedName>
</protein>
<gene>
    <name evidence="1" type="ORF">GCM10022214_88550</name>
</gene>
<organism evidence="1 2">
    <name type="scientific">Actinomadura miaoliensis</name>
    <dbReference type="NCBI Taxonomy" id="430685"/>
    <lineage>
        <taxon>Bacteria</taxon>
        <taxon>Bacillati</taxon>
        <taxon>Actinomycetota</taxon>
        <taxon>Actinomycetes</taxon>
        <taxon>Streptosporangiales</taxon>
        <taxon>Thermomonosporaceae</taxon>
        <taxon>Actinomadura</taxon>
    </lineage>
</organism>
<comment type="caution">
    <text evidence="1">The sequence shown here is derived from an EMBL/GenBank/DDBJ whole genome shotgun (WGS) entry which is preliminary data.</text>
</comment>
<keyword evidence="2" id="KW-1185">Reference proteome</keyword>
<accession>A0ABP7X936</accession>
<sequence>MGDCEAGTPVFVESLVKYHSGRIERLTRARVSGWGTVPGG</sequence>
<dbReference type="EMBL" id="BAAAZG010000094">
    <property type="protein sequence ID" value="GAA4107257.1"/>
    <property type="molecule type" value="Genomic_DNA"/>
</dbReference>
<reference evidence="2" key="1">
    <citation type="journal article" date="2019" name="Int. J. Syst. Evol. Microbiol.">
        <title>The Global Catalogue of Microorganisms (GCM) 10K type strain sequencing project: providing services to taxonomists for standard genome sequencing and annotation.</title>
        <authorList>
            <consortium name="The Broad Institute Genomics Platform"/>
            <consortium name="The Broad Institute Genome Sequencing Center for Infectious Disease"/>
            <person name="Wu L."/>
            <person name="Ma J."/>
        </authorList>
    </citation>
    <scope>NUCLEOTIDE SEQUENCE [LARGE SCALE GENOMIC DNA]</scope>
    <source>
        <strain evidence="2">JCM 16702</strain>
    </source>
</reference>
<dbReference type="Proteomes" id="UP001500683">
    <property type="component" value="Unassembled WGS sequence"/>
</dbReference>
<evidence type="ECO:0000313" key="2">
    <source>
        <dbReference type="Proteomes" id="UP001500683"/>
    </source>
</evidence>
<evidence type="ECO:0000313" key="1">
    <source>
        <dbReference type="EMBL" id="GAA4107257.1"/>
    </source>
</evidence>
<name>A0ABP7X936_9ACTN</name>